<proteinExistence type="predicted"/>
<evidence type="ECO:0000313" key="3">
    <source>
        <dbReference type="Proteomes" id="UP000615446"/>
    </source>
</evidence>
<feature type="compositionally biased region" description="Basic and acidic residues" evidence="1">
    <location>
        <begin position="519"/>
        <end position="536"/>
    </location>
</feature>
<dbReference type="Proteomes" id="UP000615446">
    <property type="component" value="Unassembled WGS sequence"/>
</dbReference>
<reference evidence="2" key="1">
    <citation type="submission" date="2019-10" db="EMBL/GenBank/DDBJ databases">
        <title>Conservation and host-specific expression of non-tandemly repeated heterogenous ribosome RNA gene in arbuscular mycorrhizal fungi.</title>
        <authorList>
            <person name="Maeda T."/>
            <person name="Kobayashi Y."/>
            <person name="Nakagawa T."/>
            <person name="Ezawa T."/>
            <person name="Yamaguchi K."/>
            <person name="Bino T."/>
            <person name="Nishimoto Y."/>
            <person name="Shigenobu S."/>
            <person name="Kawaguchi M."/>
        </authorList>
    </citation>
    <scope>NUCLEOTIDE SEQUENCE</scope>
    <source>
        <strain evidence="2">HR1</strain>
    </source>
</reference>
<accession>A0A8H3QWH0</accession>
<protein>
    <submittedName>
        <fullName evidence="2">Uncharacterized protein</fullName>
    </submittedName>
</protein>
<dbReference type="AlphaFoldDB" id="A0A8H3QWH0"/>
<dbReference type="OrthoDB" id="2275774at2759"/>
<feature type="compositionally biased region" description="Low complexity" evidence="1">
    <location>
        <begin position="209"/>
        <end position="236"/>
    </location>
</feature>
<evidence type="ECO:0000313" key="2">
    <source>
        <dbReference type="EMBL" id="GES94521.1"/>
    </source>
</evidence>
<organism evidence="2 3">
    <name type="scientific">Rhizophagus clarus</name>
    <dbReference type="NCBI Taxonomy" id="94130"/>
    <lineage>
        <taxon>Eukaryota</taxon>
        <taxon>Fungi</taxon>
        <taxon>Fungi incertae sedis</taxon>
        <taxon>Mucoromycota</taxon>
        <taxon>Glomeromycotina</taxon>
        <taxon>Glomeromycetes</taxon>
        <taxon>Glomerales</taxon>
        <taxon>Glomeraceae</taxon>
        <taxon>Rhizophagus</taxon>
    </lineage>
</organism>
<feature type="compositionally biased region" description="Polar residues" evidence="1">
    <location>
        <begin position="503"/>
        <end position="512"/>
    </location>
</feature>
<comment type="caution">
    <text evidence="2">The sequence shown here is derived from an EMBL/GenBank/DDBJ whole genome shotgun (WGS) entry which is preliminary data.</text>
</comment>
<gene>
    <name evidence="2" type="ORF">RCL2_002125700</name>
</gene>
<feature type="region of interest" description="Disordered" evidence="1">
    <location>
        <begin position="502"/>
        <end position="543"/>
    </location>
</feature>
<feature type="region of interest" description="Disordered" evidence="1">
    <location>
        <begin position="280"/>
        <end position="301"/>
    </location>
</feature>
<dbReference type="EMBL" id="BLAL01000236">
    <property type="protein sequence ID" value="GES94521.1"/>
    <property type="molecule type" value="Genomic_DNA"/>
</dbReference>
<sequence length="543" mass="61849">MHRMIHFDSEPIFPGSSCILSRFFLLIGKKKNKNKWVAQVITEKSSGQIQPFTNSNIMKSSNQIPNPLPINHYPHPSEDLSNNNNTLITTTNVILDYLLYVSINARIDQTKNELKDDQQQQSSTFHTKKGQGVEAIVEGLLQSHRTQASSVLLPLPLKHRLYLCQLLHLVFDRSHIASSGSSSSSSSQITQNLSNTANLSKSNQFINNNTSINTSNLTTTTTTMSPSSSPSRNNSTQKPHKLPSNLVKYEKHFKNALLSRCRKHRKSICTACQQHFSNSSITPPMTRRRSTPPKPIPTRRNAPGLIDAIPVFLNTCAITYRLDHNNESTVKPIWYDLLLDLLTQAAIECYLCDSYSSIDALLEIFSYGNIDPSDYHSDDDSESDDDDPHFAATRADDYLLWQRTAYLDEFRQKKKDRMEEFLNVKGKLEQHFENLANKYPIRKFETDMLNYCADVTESLEPPALTTKNKNDELSNDLFHIPGRYDGGIDIPMSDDEYIEDIRNPSQYQNNNTDGKKRRLSEADKFNESTKKNKNEEILSFQQS</sequence>
<name>A0A8H3QWH0_9GLOM</name>
<feature type="region of interest" description="Disordered" evidence="1">
    <location>
        <begin position="209"/>
        <end position="245"/>
    </location>
</feature>
<evidence type="ECO:0000256" key="1">
    <source>
        <dbReference type="SAM" id="MobiDB-lite"/>
    </source>
</evidence>